<feature type="domain" description="HTH lysR-type" evidence="5">
    <location>
        <begin position="64"/>
        <end position="121"/>
    </location>
</feature>
<evidence type="ECO:0000313" key="7">
    <source>
        <dbReference type="Proteomes" id="UP000257706"/>
    </source>
</evidence>
<keyword evidence="2" id="KW-0805">Transcription regulation</keyword>
<dbReference type="InterPro" id="IPR000847">
    <property type="entry name" value="LysR_HTH_N"/>
</dbReference>
<organism evidence="6 7">
    <name type="scientific">Tistrella mobilis</name>
    <dbReference type="NCBI Taxonomy" id="171437"/>
    <lineage>
        <taxon>Bacteria</taxon>
        <taxon>Pseudomonadati</taxon>
        <taxon>Pseudomonadota</taxon>
        <taxon>Alphaproteobacteria</taxon>
        <taxon>Geminicoccales</taxon>
        <taxon>Geminicoccaceae</taxon>
        <taxon>Tistrella</taxon>
    </lineage>
</organism>
<dbReference type="PROSITE" id="PS50931">
    <property type="entry name" value="HTH_LYSR"/>
    <property type="match status" value="1"/>
</dbReference>
<dbReference type="PANTHER" id="PTHR30126">
    <property type="entry name" value="HTH-TYPE TRANSCRIPTIONAL REGULATOR"/>
    <property type="match status" value="1"/>
</dbReference>
<dbReference type="InterPro" id="IPR036388">
    <property type="entry name" value="WH-like_DNA-bd_sf"/>
</dbReference>
<dbReference type="InterPro" id="IPR005119">
    <property type="entry name" value="LysR_subst-bd"/>
</dbReference>
<dbReference type="GO" id="GO:0003700">
    <property type="term" value="F:DNA-binding transcription factor activity"/>
    <property type="evidence" value="ECO:0007669"/>
    <property type="project" value="InterPro"/>
</dbReference>
<dbReference type="Pfam" id="PF03466">
    <property type="entry name" value="LysR_substrate"/>
    <property type="match status" value="1"/>
</dbReference>
<keyword evidence="3" id="KW-0238">DNA-binding</keyword>
<comment type="caution">
    <text evidence="6">The sequence shown here is derived from an EMBL/GenBank/DDBJ whole genome shotgun (WGS) entry which is preliminary data.</text>
</comment>
<dbReference type="AlphaFoldDB" id="A0A3B9IRU1"/>
<keyword evidence="4" id="KW-0804">Transcription</keyword>
<dbReference type="Proteomes" id="UP000257706">
    <property type="component" value="Unassembled WGS sequence"/>
</dbReference>
<dbReference type="Gene3D" id="3.40.190.290">
    <property type="match status" value="1"/>
</dbReference>
<evidence type="ECO:0000313" key="6">
    <source>
        <dbReference type="EMBL" id="HAE50470.1"/>
    </source>
</evidence>
<dbReference type="Pfam" id="PF00126">
    <property type="entry name" value="HTH_1"/>
    <property type="match status" value="1"/>
</dbReference>
<dbReference type="EMBL" id="DMAI01000388">
    <property type="protein sequence ID" value="HAE50470.1"/>
    <property type="molecule type" value="Genomic_DNA"/>
</dbReference>
<evidence type="ECO:0000256" key="3">
    <source>
        <dbReference type="ARBA" id="ARBA00023125"/>
    </source>
</evidence>
<dbReference type="InterPro" id="IPR036390">
    <property type="entry name" value="WH_DNA-bd_sf"/>
</dbReference>
<dbReference type="GO" id="GO:0000976">
    <property type="term" value="F:transcription cis-regulatory region binding"/>
    <property type="evidence" value="ECO:0007669"/>
    <property type="project" value="TreeGrafter"/>
</dbReference>
<dbReference type="Gene3D" id="1.10.10.10">
    <property type="entry name" value="Winged helix-like DNA-binding domain superfamily/Winged helix DNA-binding domain"/>
    <property type="match status" value="1"/>
</dbReference>
<accession>A0A3B9IRU1</accession>
<comment type="similarity">
    <text evidence="1">Belongs to the LysR transcriptional regulatory family.</text>
</comment>
<evidence type="ECO:0000256" key="4">
    <source>
        <dbReference type="ARBA" id="ARBA00023163"/>
    </source>
</evidence>
<reference evidence="6 7" key="1">
    <citation type="journal article" date="2018" name="Nat. Biotechnol.">
        <title>A standardized bacterial taxonomy based on genome phylogeny substantially revises the tree of life.</title>
        <authorList>
            <person name="Parks D.H."/>
            <person name="Chuvochina M."/>
            <person name="Waite D.W."/>
            <person name="Rinke C."/>
            <person name="Skarshewski A."/>
            <person name="Chaumeil P.A."/>
            <person name="Hugenholtz P."/>
        </authorList>
    </citation>
    <scope>NUCLEOTIDE SEQUENCE [LARGE SCALE GENOMIC DNA]</scope>
    <source>
        <strain evidence="6">UBA8739</strain>
    </source>
</reference>
<protein>
    <submittedName>
        <fullName evidence="6">LysR family transcriptional regulator</fullName>
    </submittedName>
</protein>
<dbReference type="SUPFAM" id="SSF53850">
    <property type="entry name" value="Periplasmic binding protein-like II"/>
    <property type="match status" value="1"/>
</dbReference>
<sequence length="353" mass="38064">MCPGGGGGCGCDGIGHLRSGLPWSYASDVERRRPVCFDKYRCDKSRFDKYQRKRSMALPSLSTVDLKLLGVFLAVVKAGGFAPAQAALNVAASTISIQIGTLEKRLGVVLCRRGRGGFALTEDGRRVHEAAQALFAQIEDFQARIGGLGGGMTGRLNLAVMENLITHPSFSLSALIARFRDGAPGVRVSIDTASPARLEEMVLGGAAHLAIGYFPRRLAQFTYAPACEVVMELCAGAGHPLFDVAEPTPDMVRAAEHAHRGYVSTEQTPDAHRGFVFTAEAQSVEALAILVLSGRYLAFLPTHFTRRPGYAGRIRPILPERYAYRSSIEIVRNRAAPMTAPAARFMELVAACQ</sequence>
<evidence type="ECO:0000256" key="2">
    <source>
        <dbReference type="ARBA" id="ARBA00023015"/>
    </source>
</evidence>
<evidence type="ECO:0000259" key="5">
    <source>
        <dbReference type="PROSITE" id="PS50931"/>
    </source>
</evidence>
<evidence type="ECO:0000256" key="1">
    <source>
        <dbReference type="ARBA" id="ARBA00009437"/>
    </source>
</evidence>
<dbReference type="PANTHER" id="PTHR30126:SF98">
    <property type="entry name" value="HTH-TYPE TRANSCRIPTIONAL ACTIVATOR BAUR"/>
    <property type="match status" value="1"/>
</dbReference>
<dbReference type="SUPFAM" id="SSF46785">
    <property type="entry name" value="Winged helix' DNA-binding domain"/>
    <property type="match status" value="1"/>
</dbReference>
<proteinExistence type="inferred from homology"/>
<dbReference type="CDD" id="cd05466">
    <property type="entry name" value="PBP2_LTTR_substrate"/>
    <property type="match status" value="1"/>
</dbReference>
<gene>
    <name evidence="6" type="ORF">DCK97_23950</name>
</gene>
<name>A0A3B9IRU1_9PROT</name>